<organism evidence="1 2">
    <name type="scientific">Halosquirtibacter laminarini</name>
    <dbReference type="NCBI Taxonomy" id="3374600"/>
    <lineage>
        <taxon>Bacteria</taxon>
        <taxon>Pseudomonadati</taxon>
        <taxon>Bacteroidota</taxon>
        <taxon>Bacteroidia</taxon>
        <taxon>Marinilabiliales</taxon>
        <taxon>Prolixibacteraceae</taxon>
        <taxon>Halosquirtibacter</taxon>
    </lineage>
</organism>
<sequence length="460" mass="53822">MKFSTSVYRKSVQIFTILLLLTSCVSKRMYKKGLALEKANMPIEAAEYYLVSVQKNHNNVDARIALRRTGQQVLDRDSKRFMQSYKEQNNEAAVDRYKQMRQYYHQLKGLGVNIVWNNQLDIYYEEVKDAFISSAYQKGALWLSQERFRDAATILSKVYDLNPNFRDVAEKRKEAIYEPIFRRGQRLLSEGAPRKAYSLFDHILKNGGEYRDSKLLREEALELAKITMVITPCLHGDGLGRMSSSVKPYTENAIKSNPSPFYGIKIDPKEAFFHLDLSEYLRYVHGMGANAIVRVKLNDTRYWVSDLERTKECAYTKYTEVYKDKDGNKQERTVYDKKFYYEYRASSSFRYYYQFTLISALTGEVLMTKQLEGRCSDRIRFAETKGDYRKLIPGYFEKVNKDSPKDYVKDDKRAIRSLHTLFNARNKLVPIYEMQKQAAVDMAQNIAKYACQYNGDKQVE</sequence>
<dbReference type="Proteomes" id="UP000826212">
    <property type="component" value="Chromosome"/>
</dbReference>
<name>A0AC61NPD5_9BACT</name>
<accession>A0AC61NPD5</accession>
<protein>
    <submittedName>
        <fullName evidence="1">Uncharacterized protein</fullName>
    </submittedName>
</protein>
<evidence type="ECO:0000313" key="2">
    <source>
        <dbReference type="Proteomes" id="UP000826212"/>
    </source>
</evidence>
<reference evidence="1" key="1">
    <citation type="submission" date="2021-08" db="EMBL/GenBank/DDBJ databases">
        <title>Novel anaerobic bacterium isolated from sea squirt in East Sea, Republic of Korea.</title>
        <authorList>
            <person name="Nguyen T.H."/>
            <person name="Li Z."/>
            <person name="Lee Y.-J."/>
            <person name="Ko J."/>
            <person name="Kim S.-G."/>
        </authorList>
    </citation>
    <scope>NUCLEOTIDE SEQUENCE</scope>
    <source>
        <strain evidence="1">KCTC 25031</strain>
    </source>
</reference>
<evidence type="ECO:0000313" key="1">
    <source>
        <dbReference type="EMBL" id="QZE14142.1"/>
    </source>
</evidence>
<gene>
    <name evidence="1" type="ORF">K4L44_16710</name>
</gene>
<proteinExistence type="predicted"/>
<keyword evidence="2" id="KW-1185">Reference proteome</keyword>
<dbReference type="EMBL" id="CP081303">
    <property type="protein sequence ID" value="QZE14142.1"/>
    <property type="molecule type" value="Genomic_DNA"/>
</dbReference>